<reference evidence="3" key="1">
    <citation type="submission" date="2022-03" db="EMBL/GenBank/DDBJ databases">
        <title>De novo assembled genomes of Belliella spp. (Cyclobacteriaceae) strains.</title>
        <authorList>
            <person name="Szabo A."/>
            <person name="Korponai K."/>
            <person name="Felfoldi T."/>
        </authorList>
    </citation>
    <scope>NUCLEOTIDE SEQUENCE</scope>
    <source>
        <strain evidence="3">DSM 111904</strain>
    </source>
</reference>
<dbReference type="InterPro" id="IPR007314">
    <property type="entry name" value="Cofac_haem-bd_dom"/>
</dbReference>
<evidence type="ECO:0000259" key="2">
    <source>
        <dbReference type="Pfam" id="PF04187"/>
    </source>
</evidence>
<dbReference type="SUPFAM" id="SSF159501">
    <property type="entry name" value="EreA/ChaN-like"/>
    <property type="match status" value="1"/>
</dbReference>
<feature type="domain" description="Haem-binding uptake Tiki superfamily ChaN" evidence="2">
    <location>
        <begin position="41"/>
        <end position="243"/>
    </location>
</feature>
<feature type="chain" id="PRO_5047214198" evidence="1">
    <location>
        <begin position="21"/>
        <end position="288"/>
    </location>
</feature>
<feature type="signal peptide" evidence="1">
    <location>
        <begin position="1"/>
        <end position="20"/>
    </location>
</feature>
<dbReference type="EMBL" id="JAKZGP010000029">
    <property type="protein sequence ID" value="MCH7410100.1"/>
    <property type="molecule type" value="Genomic_DNA"/>
</dbReference>
<organism evidence="3 4">
    <name type="scientific">Belliella filtrata</name>
    <dbReference type="NCBI Taxonomy" id="2923435"/>
    <lineage>
        <taxon>Bacteria</taxon>
        <taxon>Pseudomonadati</taxon>
        <taxon>Bacteroidota</taxon>
        <taxon>Cytophagia</taxon>
        <taxon>Cytophagales</taxon>
        <taxon>Cyclobacteriaceae</taxon>
        <taxon>Belliella</taxon>
    </lineage>
</organism>
<keyword evidence="1" id="KW-0732">Signal</keyword>
<protein>
    <submittedName>
        <fullName evidence="3">ChaN family lipoprotein</fullName>
    </submittedName>
</protein>
<evidence type="ECO:0000256" key="1">
    <source>
        <dbReference type="SAM" id="SignalP"/>
    </source>
</evidence>
<name>A0ABS9V1M0_9BACT</name>
<dbReference type="Pfam" id="PF04187">
    <property type="entry name" value="Cofac_haem_bdg"/>
    <property type="match status" value="1"/>
</dbReference>
<gene>
    <name evidence="3" type="ORF">MM239_11895</name>
</gene>
<keyword evidence="3" id="KW-0449">Lipoprotein</keyword>
<dbReference type="Proteomes" id="UP001165489">
    <property type="component" value="Unassembled WGS sequence"/>
</dbReference>
<dbReference type="RefSeq" id="WP_241348467.1">
    <property type="nucleotide sequence ID" value="NZ_JAKZGP010000029.1"/>
</dbReference>
<keyword evidence="4" id="KW-1185">Reference proteome</keyword>
<accession>A0ABS9V1M0</accession>
<comment type="caution">
    <text evidence="3">The sequence shown here is derived from an EMBL/GenBank/DDBJ whole genome shotgun (WGS) entry which is preliminary data.</text>
</comment>
<proteinExistence type="predicted"/>
<dbReference type="Gene3D" id="3.40.50.11550">
    <property type="match status" value="2"/>
</dbReference>
<evidence type="ECO:0000313" key="3">
    <source>
        <dbReference type="EMBL" id="MCH7410100.1"/>
    </source>
</evidence>
<dbReference type="CDD" id="cd14727">
    <property type="entry name" value="ChanN-like"/>
    <property type="match status" value="1"/>
</dbReference>
<evidence type="ECO:0000313" key="4">
    <source>
        <dbReference type="Proteomes" id="UP001165489"/>
    </source>
</evidence>
<sequence length="288" mass="33004">MIKQALLICLFIVGFQTSFAQQNKPYQIFDKEGTAVSIDQMFKEAKSKDLIFFGELHNNAIVHWIQLQLLKSLSQTERKLILSGEFFERDDQLNIDEWFGGKINEKNFEAEAKLWNNYQTDYRPLLQHAKENNIPFVASNIPRKYASLVSKEGLESLESLSEEAKKYIAPLPIKVDMSLPGYAGMKEMMHGSGMNADYMIQAQAIKDATMAFSLFESLENKNQVYHINGSYHSNNYEGIIWYIKQKFPSQNLLTISTVEQDQINSLQKESQGIADYIIVLPTDSPKSY</sequence>